<feature type="signal peptide" evidence="1">
    <location>
        <begin position="1"/>
        <end position="21"/>
    </location>
</feature>
<proteinExistence type="predicted"/>
<sequence>MFRGLVGLCFTLILASNTCYADTSGPAPTNPKSVKAPSIQAETKKIAEAANPDTVVVTPRSEEAAIAAEIKHKEEAALPAIPETNAKEVPLPLRVVSGAAYNAIRFLPDSPISHTMGFPDTALKPEDLIVDLTGLPNKPKHTPRYMLPPLARAKGLEKSKAIAESKWKELLAVESVAQNETGQKNFLYPREFIAWMEQTMQDKRRLSAINIGILRMIRKLFEAFLAPLGLPTAALTEAAGLGEFQKAIKDALTALGFPVL</sequence>
<dbReference type="EMBL" id="CAACVG010011364">
    <property type="protein sequence ID" value="VEN57930.1"/>
    <property type="molecule type" value="Genomic_DNA"/>
</dbReference>
<evidence type="ECO:0000256" key="1">
    <source>
        <dbReference type="SAM" id="SignalP"/>
    </source>
</evidence>
<dbReference type="AlphaFoldDB" id="A0A653DCI8"/>
<protein>
    <submittedName>
        <fullName evidence="2">Uncharacterized protein</fullName>
    </submittedName>
</protein>
<organism evidence="2 3">
    <name type="scientific">Callosobruchus maculatus</name>
    <name type="common">Southern cowpea weevil</name>
    <name type="synonym">Pulse bruchid</name>
    <dbReference type="NCBI Taxonomy" id="64391"/>
    <lineage>
        <taxon>Eukaryota</taxon>
        <taxon>Metazoa</taxon>
        <taxon>Ecdysozoa</taxon>
        <taxon>Arthropoda</taxon>
        <taxon>Hexapoda</taxon>
        <taxon>Insecta</taxon>
        <taxon>Pterygota</taxon>
        <taxon>Neoptera</taxon>
        <taxon>Endopterygota</taxon>
        <taxon>Coleoptera</taxon>
        <taxon>Polyphaga</taxon>
        <taxon>Cucujiformia</taxon>
        <taxon>Chrysomeloidea</taxon>
        <taxon>Chrysomelidae</taxon>
        <taxon>Bruchinae</taxon>
        <taxon>Bruchini</taxon>
        <taxon>Callosobruchus</taxon>
    </lineage>
</organism>
<evidence type="ECO:0000313" key="2">
    <source>
        <dbReference type="EMBL" id="VEN57930.1"/>
    </source>
</evidence>
<name>A0A653DCI8_CALMS</name>
<dbReference type="OrthoDB" id="6748820at2759"/>
<reference evidence="2 3" key="1">
    <citation type="submission" date="2019-01" db="EMBL/GenBank/DDBJ databases">
        <authorList>
            <person name="Sayadi A."/>
        </authorList>
    </citation>
    <scope>NUCLEOTIDE SEQUENCE [LARGE SCALE GENOMIC DNA]</scope>
</reference>
<evidence type="ECO:0000313" key="3">
    <source>
        <dbReference type="Proteomes" id="UP000410492"/>
    </source>
</evidence>
<accession>A0A653DCI8</accession>
<feature type="chain" id="PRO_5024881677" evidence="1">
    <location>
        <begin position="22"/>
        <end position="260"/>
    </location>
</feature>
<gene>
    <name evidence="2" type="ORF">CALMAC_LOCUS16430</name>
</gene>
<keyword evidence="1" id="KW-0732">Signal</keyword>
<keyword evidence="3" id="KW-1185">Reference proteome</keyword>
<dbReference type="Proteomes" id="UP000410492">
    <property type="component" value="Unassembled WGS sequence"/>
</dbReference>